<dbReference type="SMART" id="SM00326">
    <property type="entry name" value="SH3"/>
    <property type="match status" value="1"/>
</dbReference>
<keyword evidence="2 17" id="KW-0728">SH3 domain</keyword>
<dbReference type="SMART" id="SM00219">
    <property type="entry name" value="TyrKc"/>
    <property type="match status" value="1"/>
</dbReference>
<keyword evidence="9 20" id="KW-0418">Kinase</keyword>
<reference evidence="25 26" key="1">
    <citation type="journal article" date="2019" name="Sci. Data">
        <title>Hybrid genome assembly and annotation of Danionella translucida.</title>
        <authorList>
            <person name="Kadobianskyi M."/>
            <person name="Schulze L."/>
            <person name="Schuelke M."/>
            <person name="Judkewitz B."/>
        </authorList>
    </citation>
    <scope>NUCLEOTIDE SEQUENCE [LARGE SCALE GENOMIC DNA]</scope>
    <source>
        <strain evidence="25 26">Bolton</strain>
    </source>
</reference>
<dbReference type="GO" id="GO:0008270">
    <property type="term" value="F:zinc ion binding"/>
    <property type="evidence" value="ECO:0007669"/>
    <property type="project" value="UniProtKB-KW"/>
</dbReference>
<evidence type="ECO:0000256" key="1">
    <source>
        <dbReference type="ARBA" id="ARBA00001947"/>
    </source>
</evidence>
<evidence type="ECO:0000256" key="14">
    <source>
        <dbReference type="ARBA" id="ARBA00023288"/>
    </source>
</evidence>
<dbReference type="PRINTS" id="PR00401">
    <property type="entry name" value="SH2DOMAIN"/>
</dbReference>
<evidence type="ECO:0000256" key="13">
    <source>
        <dbReference type="ARBA" id="ARBA00023137"/>
    </source>
</evidence>
<dbReference type="Gene3D" id="1.10.510.10">
    <property type="entry name" value="Transferase(Phosphotransferase) domain 1"/>
    <property type="match status" value="1"/>
</dbReference>
<protein>
    <recommendedName>
        <fullName evidence="20">Tyrosine-protein kinase</fullName>
        <ecNumber evidence="20">2.7.10.2</ecNumber>
    </recommendedName>
</protein>
<dbReference type="Pfam" id="PF00779">
    <property type="entry name" value="BTK"/>
    <property type="match status" value="1"/>
</dbReference>
<dbReference type="InterPro" id="IPR001562">
    <property type="entry name" value="Znf_Btk_motif"/>
</dbReference>
<dbReference type="Pfam" id="PF00169">
    <property type="entry name" value="PH"/>
    <property type="match status" value="1"/>
</dbReference>
<keyword evidence="7 19" id="KW-0547">Nucleotide-binding</keyword>
<dbReference type="SUPFAM" id="SSF55550">
    <property type="entry name" value="SH2 domain"/>
    <property type="match status" value="1"/>
</dbReference>
<feature type="binding site" evidence="19">
    <location>
        <position position="354"/>
    </location>
    <ligand>
        <name>ATP</name>
        <dbReference type="ChEBI" id="CHEBI:30616"/>
    </ligand>
</feature>
<keyword evidence="11 19" id="KW-0067">ATP-binding</keyword>
<dbReference type="PANTHER" id="PTHR24418">
    <property type="entry name" value="TYROSINE-PROTEIN KINASE"/>
    <property type="match status" value="1"/>
</dbReference>
<comment type="similarity">
    <text evidence="20">Belongs to the protein kinase superfamily. Tyr protein kinase family.</text>
</comment>
<evidence type="ECO:0000256" key="16">
    <source>
        <dbReference type="PROSITE-ProRule" id="PRU00191"/>
    </source>
</evidence>
<dbReference type="EMBL" id="SRMA01026021">
    <property type="protein sequence ID" value="TRY88809.1"/>
    <property type="molecule type" value="Genomic_DNA"/>
</dbReference>
<dbReference type="STRING" id="623744.A0A553QFV9"/>
<dbReference type="SMART" id="SM00252">
    <property type="entry name" value="SH2"/>
    <property type="match status" value="1"/>
</dbReference>
<sequence>MYPRVILKETLYKKSQQKRRTSPSNYKERIFILNTQNLTYFEQRPGKKPTQKGCINLSHIKCVEMVRSDVPIPCENKYPFQVAHDNYYLYVFAPDNECRLKWVKALKEATQNNTVFEKYHPDFWGEGKWRCCLQTERQATGCSEYYPIGAKPLPPTPDPSRRFSESEERIVVALRNFTPQEETDLPLHKDEEYLLIDCSEPNWWSVRDKDGNVGSVPCIYVAEKLSNNVEKFEWYCKDVNRTEAEDLLMRLKKDGGYLVRNSKRVGAYTVSIFSNVSSSDGTKYPHVKHYQIKLQKEGEKVLYYLAEKYVFSTIPELIRYHQHNAAVILSEELGSGQFGLVWKGSWKDGQVAVKTIREGFMSEEEFKEEARVMMKLSNEKLVKLYGVVTQHSPIYLVFEFMENGCLTDFLTARKGTFSQESLLEMCLDVSEGMAYLETSNFIHRDLAARNCLVSKNNVVKIADFGMARFVLDDQYTSSYGSKFPVKWSSPEVIKFWKYSSKSDVWSFGVLMWEIYSEGRMPYDLRSNSEVIEALKAGLRLLKPRLCPQSVYNLMQWSWKEKPEDRPSFAQLLHELSCLEQQP</sequence>
<evidence type="ECO:0000259" key="21">
    <source>
        <dbReference type="PROSITE" id="PS50001"/>
    </source>
</evidence>
<dbReference type="InterPro" id="IPR000980">
    <property type="entry name" value="SH2"/>
</dbReference>
<dbReference type="Pfam" id="PF00018">
    <property type="entry name" value="SH3_1"/>
    <property type="match status" value="1"/>
</dbReference>
<proteinExistence type="inferred from homology"/>
<evidence type="ECO:0000256" key="15">
    <source>
        <dbReference type="ARBA" id="ARBA00051245"/>
    </source>
</evidence>
<dbReference type="GO" id="GO:0005524">
    <property type="term" value="F:ATP binding"/>
    <property type="evidence" value="ECO:0007669"/>
    <property type="project" value="UniProtKB-UniRule"/>
</dbReference>
<dbReference type="EC" id="2.7.10.2" evidence="20"/>
<evidence type="ECO:0000259" key="23">
    <source>
        <dbReference type="PROSITE" id="PS50003"/>
    </source>
</evidence>
<dbReference type="InterPro" id="IPR036028">
    <property type="entry name" value="SH3-like_dom_sf"/>
</dbReference>
<evidence type="ECO:0000256" key="8">
    <source>
        <dbReference type="ARBA" id="ARBA00022771"/>
    </source>
</evidence>
<feature type="domain" description="SH2" evidence="21">
    <location>
        <begin position="234"/>
        <end position="333"/>
    </location>
</feature>
<feature type="domain" description="PH" evidence="23">
    <location>
        <begin position="4"/>
        <end position="111"/>
    </location>
</feature>
<keyword evidence="6" id="KW-0479">Metal-binding</keyword>
<keyword evidence="26" id="KW-1185">Reference proteome</keyword>
<keyword evidence="13 20" id="KW-0829">Tyrosine-protein kinase</keyword>
<dbReference type="GO" id="GO:0004715">
    <property type="term" value="F:non-membrane spanning protein tyrosine kinase activity"/>
    <property type="evidence" value="ECO:0007669"/>
    <property type="project" value="UniProtKB-EC"/>
</dbReference>
<name>A0A553QFV9_9TELE</name>
<evidence type="ECO:0000256" key="10">
    <source>
        <dbReference type="ARBA" id="ARBA00022833"/>
    </source>
</evidence>
<dbReference type="PROSITE" id="PS51113">
    <property type="entry name" value="ZF_BTK"/>
    <property type="match status" value="1"/>
</dbReference>
<dbReference type="Proteomes" id="UP000316079">
    <property type="component" value="Unassembled WGS sequence"/>
</dbReference>
<evidence type="ECO:0000256" key="6">
    <source>
        <dbReference type="ARBA" id="ARBA00022723"/>
    </source>
</evidence>
<evidence type="ECO:0000259" key="22">
    <source>
        <dbReference type="PROSITE" id="PS50002"/>
    </source>
</evidence>
<dbReference type="PRINTS" id="PR00109">
    <property type="entry name" value="TYRKINASE"/>
</dbReference>
<dbReference type="Gene3D" id="3.30.505.10">
    <property type="entry name" value="SH2 domain"/>
    <property type="match status" value="1"/>
</dbReference>
<dbReference type="SUPFAM" id="SSF50729">
    <property type="entry name" value="PH domain-like"/>
    <property type="match status" value="1"/>
</dbReference>
<dbReference type="PROSITE" id="PS50011">
    <property type="entry name" value="PROTEIN_KINASE_DOM"/>
    <property type="match status" value="1"/>
</dbReference>
<dbReference type="PROSITE" id="PS00107">
    <property type="entry name" value="PROTEIN_KINASE_ATP"/>
    <property type="match status" value="1"/>
</dbReference>
<evidence type="ECO:0000256" key="17">
    <source>
        <dbReference type="PROSITE-ProRule" id="PRU00192"/>
    </source>
</evidence>
<comment type="caution">
    <text evidence="25">The sequence shown here is derived from an EMBL/GenBank/DDBJ whole genome shotgun (WGS) entry which is preliminary data.</text>
</comment>
<comment type="catalytic activity">
    <reaction evidence="15 20">
        <text>L-tyrosyl-[protein] + ATP = O-phospho-L-tyrosyl-[protein] + ADP + H(+)</text>
        <dbReference type="Rhea" id="RHEA:10596"/>
        <dbReference type="Rhea" id="RHEA-COMP:10136"/>
        <dbReference type="Rhea" id="RHEA-COMP:20101"/>
        <dbReference type="ChEBI" id="CHEBI:15378"/>
        <dbReference type="ChEBI" id="CHEBI:30616"/>
        <dbReference type="ChEBI" id="CHEBI:46858"/>
        <dbReference type="ChEBI" id="CHEBI:61978"/>
        <dbReference type="ChEBI" id="CHEBI:456216"/>
        <dbReference type="EC" id="2.7.10.2"/>
    </reaction>
</comment>
<keyword evidence="14" id="KW-0449">Lipoprotein</keyword>
<dbReference type="InterPro" id="IPR011993">
    <property type="entry name" value="PH-like_dom_sf"/>
</dbReference>
<keyword evidence="8 18" id="KW-0863">Zinc-finger</keyword>
<dbReference type="FunFam" id="1.10.510.10:FF:000052">
    <property type="entry name" value="Tyrosine-protein kinase"/>
    <property type="match status" value="1"/>
</dbReference>
<dbReference type="InterPro" id="IPR001452">
    <property type="entry name" value="SH3_domain"/>
</dbReference>
<dbReference type="OrthoDB" id="4062651at2759"/>
<gene>
    <name evidence="25" type="ORF">DNTS_015022</name>
</gene>
<comment type="cofactor">
    <cofactor evidence="1">
        <name>Zn(2+)</name>
        <dbReference type="ChEBI" id="CHEBI:29105"/>
    </cofactor>
</comment>
<dbReference type="PROSITE" id="PS00109">
    <property type="entry name" value="PROTEIN_KINASE_TYR"/>
    <property type="match status" value="1"/>
</dbReference>
<accession>A0A553QFV9</accession>
<dbReference type="FunFam" id="2.30.29.30:FF:000244">
    <property type="entry name" value="Tyrosine-protein kinase"/>
    <property type="match status" value="1"/>
</dbReference>
<dbReference type="PROSITE" id="PS50003">
    <property type="entry name" value="PH_DOMAIN"/>
    <property type="match status" value="1"/>
</dbReference>
<evidence type="ECO:0000313" key="25">
    <source>
        <dbReference type="EMBL" id="TRY88809.1"/>
    </source>
</evidence>
<dbReference type="InterPro" id="IPR011009">
    <property type="entry name" value="Kinase-like_dom_sf"/>
</dbReference>
<dbReference type="InterPro" id="IPR020635">
    <property type="entry name" value="Tyr_kinase_cat_dom"/>
</dbReference>
<evidence type="ECO:0000256" key="19">
    <source>
        <dbReference type="PROSITE-ProRule" id="PRU10141"/>
    </source>
</evidence>
<keyword evidence="5" id="KW-0519">Myristate</keyword>
<dbReference type="CDD" id="cd01238">
    <property type="entry name" value="PH_Btk"/>
    <property type="match status" value="1"/>
</dbReference>
<dbReference type="InterPro" id="IPR000719">
    <property type="entry name" value="Prot_kinase_dom"/>
</dbReference>
<evidence type="ECO:0000259" key="24">
    <source>
        <dbReference type="PROSITE" id="PS50011"/>
    </source>
</evidence>
<keyword evidence="3" id="KW-0597">Phosphoprotein</keyword>
<dbReference type="InterPro" id="IPR008266">
    <property type="entry name" value="Tyr_kinase_AS"/>
</dbReference>
<dbReference type="Gene3D" id="2.30.29.30">
    <property type="entry name" value="Pleckstrin-homology domain (PH domain)/Phosphotyrosine-binding domain (PTB)"/>
    <property type="match status" value="1"/>
</dbReference>
<evidence type="ECO:0000313" key="26">
    <source>
        <dbReference type="Proteomes" id="UP000316079"/>
    </source>
</evidence>
<evidence type="ECO:0000256" key="20">
    <source>
        <dbReference type="RuleBase" id="RU362096"/>
    </source>
</evidence>
<dbReference type="PROSITE" id="PS50002">
    <property type="entry name" value="SH3"/>
    <property type="match status" value="1"/>
</dbReference>
<evidence type="ECO:0000256" key="5">
    <source>
        <dbReference type="ARBA" id="ARBA00022707"/>
    </source>
</evidence>
<dbReference type="SMART" id="SM00233">
    <property type="entry name" value="PH"/>
    <property type="match status" value="1"/>
</dbReference>
<dbReference type="AlphaFoldDB" id="A0A553QFV9"/>
<keyword evidence="10" id="KW-0862">Zinc</keyword>
<keyword evidence="4 20" id="KW-0808">Transferase</keyword>
<dbReference type="InterPro" id="IPR036860">
    <property type="entry name" value="SH2_dom_sf"/>
</dbReference>
<evidence type="ECO:0000256" key="2">
    <source>
        <dbReference type="ARBA" id="ARBA00022443"/>
    </source>
</evidence>
<evidence type="ECO:0000256" key="4">
    <source>
        <dbReference type="ARBA" id="ARBA00022679"/>
    </source>
</evidence>
<feature type="domain" description="Protein kinase" evidence="24">
    <location>
        <begin position="327"/>
        <end position="582"/>
    </location>
</feature>
<dbReference type="Gene3D" id="2.30.30.40">
    <property type="entry name" value="SH3 Domains"/>
    <property type="match status" value="1"/>
</dbReference>
<evidence type="ECO:0000256" key="18">
    <source>
        <dbReference type="PROSITE-ProRule" id="PRU00432"/>
    </source>
</evidence>
<evidence type="ECO:0000256" key="3">
    <source>
        <dbReference type="ARBA" id="ARBA00022553"/>
    </source>
</evidence>
<dbReference type="InterPro" id="IPR001245">
    <property type="entry name" value="Ser-Thr/Tyr_kinase_cat_dom"/>
</dbReference>
<evidence type="ECO:0000256" key="12">
    <source>
        <dbReference type="ARBA" id="ARBA00022999"/>
    </source>
</evidence>
<organism evidence="25 26">
    <name type="scientific">Danionella cerebrum</name>
    <dbReference type="NCBI Taxonomy" id="2873325"/>
    <lineage>
        <taxon>Eukaryota</taxon>
        <taxon>Metazoa</taxon>
        <taxon>Chordata</taxon>
        <taxon>Craniata</taxon>
        <taxon>Vertebrata</taxon>
        <taxon>Euteleostomi</taxon>
        <taxon>Actinopterygii</taxon>
        <taxon>Neopterygii</taxon>
        <taxon>Teleostei</taxon>
        <taxon>Ostariophysi</taxon>
        <taxon>Cypriniformes</taxon>
        <taxon>Danionidae</taxon>
        <taxon>Danioninae</taxon>
        <taxon>Danionella</taxon>
    </lineage>
</organism>
<dbReference type="SMART" id="SM00107">
    <property type="entry name" value="BTK"/>
    <property type="match status" value="1"/>
</dbReference>
<dbReference type="PROSITE" id="PS50001">
    <property type="entry name" value="SH2"/>
    <property type="match status" value="1"/>
</dbReference>
<evidence type="ECO:0000256" key="11">
    <source>
        <dbReference type="ARBA" id="ARBA00022840"/>
    </source>
</evidence>
<dbReference type="Pfam" id="PF00017">
    <property type="entry name" value="SH2"/>
    <property type="match status" value="1"/>
</dbReference>
<keyword evidence="12 16" id="KW-0727">SH2 domain</keyword>
<dbReference type="Pfam" id="PF07714">
    <property type="entry name" value="PK_Tyr_Ser-Thr"/>
    <property type="match status" value="1"/>
</dbReference>
<dbReference type="GO" id="GO:0005829">
    <property type="term" value="C:cytosol"/>
    <property type="evidence" value="ECO:0007669"/>
    <property type="project" value="UniProtKB-ARBA"/>
</dbReference>
<evidence type="ECO:0000256" key="9">
    <source>
        <dbReference type="ARBA" id="ARBA00022777"/>
    </source>
</evidence>
<dbReference type="InterPro" id="IPR001849">
    <property type="entry name" value="PH_domain"/>
</dbReference>
<feature type="domain" description="SH3" evidence="22">
    <location>
        <begin position="166"/>
        <end position="226"/>
    </location>
</feature>
<dbReference type="GO" id="GO:0035556">
    <property type="term" value="P:intracellular signal transduction"/>
    <property type="evidence" value="ECO:0007669"/>
    <property type="project" value="InterPro"/>
</dbReference>
<dbReference type="SUPFAM" id="SSF56112">
    <property type="entry name" value="Protein kinase-like (PK-like)"/>
    <property type="match status" value="1"/>
</dbReference>
<dbReference type="InterPro" id="IPR017441">
    <property type="entry name" value="Protein_kinase_ATP_BS"/>
</dbReference>
<evidence type="ECO:0000256" key="7">
    <source>
        <dbReference type="ARBA" id="ARBA00022741"/>
    </source>
</evidence>
<dbReference type="InterPro" id="IPR050198">
    <property type="entry name" value="Non-receptor_tyrosine_kinases"/>
</dbReference>
<dbReference type="SUPFAM" id="SSF50044">
    <property type="entry name" value="SH3-domain"/>
    <property type="match status" value="1"/>
</dbReference>